<accession>A0A848J435</accession>
<keyword evidence="1" id="KW-0645">Protease</keyword>
<evidence type="ECO:0000313" key="2">
    <source>
        <dbReference type="Proteomes" id="UP000559010"/>
    </source>
</evidence>
<dbReference type="Gene3D" id="2.40.10.10">
    <property type="entry name" value="Trypsin-like serine proteases"/>
    <property type="match status" value="1"/>
</dbReference>
<dbReference type="Proteomes" id="UP000559010">
    <property type="component" value="Unassembled WGS sequence"/>
</dbReference>
<dbReference type="GO" id="GO:0008233">
    <property type="term" value="F:peptidase activity"/>
    <property type="evidence" value="ECO:0007669"/>
    <property type="project" value="UniProtKB-KW"/>
</dbReference>
<gene>
    <name evidence="1" type="ORF">HH304_18850</name>
</gene>
<evidence type="ECO:0000313" key="1">
    <source>
        <dbReference type="EMBL" id="NMM50476.1"/>
    </source>
</evidence>
<organism evidence="1 2">
    <name type="scientific">Marinigracilibium pacificum</name>
    <dbReference type="NCBI Taxonomy" id="2729599"/>
    <lineage>
        <taxon>Bacteria</taxon>
        <taxon>Pseudomonadati</taxon>
        <taxon>Bacteroidota</taxon>
        <taxon>Cytophagia</taxon>
        <taxon>Cytophagales</taxon>
        <taxon>Flammeovirgaceae</taxon>
        <taxon>Marinigracilibium</taxon>
    </lineage>
</organism>
<dbReference type="GO" id="GO:0006508">
    <property type="term" value="P:proteolysis"/>
    <property type="evidence" value="ECO:0007669"/>
    <property type="project" value="UniProtKB-KW"/>
</dbReference>
<dbReference type="EMBL" id="JABBNU010000013">
    <property type="protein sequence ID" value="NMM50476.1"/>
    <property type="molecule type" value="Genomic_DNA"/>
</dbReference>
<reference evidence="1 2" key="1">
    <citation type="submission" date="2020-04" db="EMBL/GenBank/DDBJ databases">
        <title>Flammeovirgaceae bacterium KN852 isolated from deep sea.</title>
        <authorList>
            <person name="Zhang D.-C."/>
        </authorList>
    </citation>
    <scope>NUCLEOTIDE SEQUENCE [LARGE SCALE GENOMIC DNA]</scope>
    <source>
        <strain evidence="1 2">KN852</strain>
    </source>
</reference>
<dbReference type="InterPro" id="IPR009003">
    <property type="entry name" value="Peptidase_S1_PA"/>
</dbReference>
<dbReference type="SUPFAM" id="SSF50494">
    <property type="entry name" value="Trypsin-like serine proteases"/>
    <property type="match status" value="1"/>
</dbReference>
<dbReference type="RefSeq" id="WP_169684843.1">
    <property type="nucleotide sequence ID" value="NZ_JABBNU010000013.1"/>
</dbReference>
<sequence length="350" mass="38213">MAKFNGESLKMMTEVQSEVESDLLNMENVVGVALGNKIKNGIEKESDQVMTVFVDQKLPEDSLTSSQVIQKEYNGVKTDVVEIGEVFAGFIDPNTGVEVSVDVDNHVGQQEDILEDVIQAGAASNLKNRIRPAKGGYSCGHYKVTAGTIATCCYDLTPFPGIPSKYYLLSNNHVIANSNNCRIGDPILQPGRVDGGTYPRDVIARLSRYIPIKFITSTSQPYNYVDAAIGEGNFQDLDREIYWQGCVKKLYDAPKIGEIVQKTGRTTGFTTGKITNINATVNVNYGSGRVAKFCKQIVTSRMSAPGDSGSLIMDREENAVGLLFAGSSTRTIVNNILFVQSLLKIRLSEK</sequence>
<name>A0A848J435_9BACT</name>
<dbReference type="AlphaFoldDB" id="A0A848J435"/>
<comment type="caution">
    <text evidence="1">The sequence shown here is derived from an EMBL/GenBank/DDBJ whole genome shotgun (WGS) entry which is preliminary data.</text>
</comment>
<proteinExistence type="predicted"/>
<protein>
    <submittedName>
        <fullName evidence="1">Serine protease</fullName>
    </submittedName>
</protein>
<keyword evidence="1" id="KW-0378">Hydrolase</keyword>
<keyword evidence="2" id="KW-1185">Reference proteome</keyword>
<dbReference type="InterPro" id="IPR043504">
    <property type="entry name" value="Peptidase_S1_PA_chymotrypsin"/>
</dbReference>